<evidence type="ECO:0000256" key="2">
    <source>
        <dbReference type="ARBA" id="ARBA00009634"/>
    </source>
</evidence>
<evidence type="ECO:0000256" key="5">
    <source>
        <dbReference type="ARBA" id="ARBA00022729"/>
    </source>
</evidence>
<dbReference type="Pfam" id="PF13855">
    <property type="entry name" value="LRR_8"/>
    <property type="match status" value="2"/>
</dbReference>
<protein>
    <recommendedName>
        <fullName evidence="13">TIR domain-containing protein</fullName>
    </recommendedName>
</protein>
<reference evidence="14" key="1">
    <citation type="submission" date="2020-05" db="UniProtKB">
        <authorList>
            <consortium name="EnsemblMetazoa"/>
        </authorList>
    </citation>
    <scope>IDENTIFICATION</scope>
    <source>
        <strain evidence="14">BB02</strain>
    </source>
</reference>
<dbReference type="Pfam" id="PF13676">
    <property type="entry name" value="TIR_2"/>
    <property type="match status" value="1"/>
</dbReference>
<keyword evidence="7 11" id="KW-1133">Transmembrane helix</keyword>
<dbReference type="SUPFAM" id="SSF52058">
    <property type="entry name" value="L domain-like"/>
    <property type="match status" value="2"/>
</dbReference>
<dbReference type="RefSeq" id="XP_013082307.2">
    <property type="nucleotide sequence ID" value="XM_013226853.2"/>
</dbReference>
<dbReference type="InterPro" id="IPR003591">
    <property type="entry name" value="Leu-rich_rpt_typical-subtyp"/>
</dbReference>
<dbReference type="InterPro" id="IPR032675">
    <property type="entry name" value="LRR_dom_sf"/>
</dbReference>
<dbReference type="OrthoDB" id="6122780at2759"/>
<dbReference type="SUPFAM" id="SSF52200">
    <property type="entry name" value="Toll/Interleukin receptor TIR domain"/>
    <property type="match status" value="1"/>
</dbReference>
<dbReference type="InterPro" id="IPR017241">
    <property type="entry name" value="Toll-like_receptor"/>
</dbReference>
<keyword evidence="5 12" id="KW-0732">Signal</keyword>
<evidence type="ECO:0000256" key="11">
    <source>
        <dbReference type="SAM" id="Phobius"/>
    </source>
</evidence>
<dbReference type="InterPro" id="IPR000157">
    <property type="entry name" value="TIR_dom"/>
</dbReference>
<dbReference type="PROSITE" id="PS50104">
    <property type="entry name" value="TIR"/>
    <property type="match status" value="1"/>
</dbReference>
<organism evidence="14 15">
    <name type="scientific">Biomphalaria glabrata</name>
    <name type="common">Bloodfluke planorb</name>
    <name type="synonym">Freshwater snail</name>
    <dbReference type="NCBI Taxonomy" id="6526"/>
    <lineage>
        <taxon>Eukaryota</taxon>
        <taxon>Metazoa</taxon>
        <taxon>Spiralia</taxon>
        <taxon>Lophotrochozoa</taxon>
        <taxon>Mollusca</taxon>
        <taxon>Gastropoda</taxon>
        <taxon>Heterobranchia</taxon>
        <taxon>Euthyneura</taxon>
        <taxon>Panpulmonata</taxon>
        <taxon>Hygrophila</taxon>
        <taxon>Lymnaeoidea</taxon>
        <taxon>Planorbidae</taxon>
        <taxon>Biomphalaria</taxon>
    </lineage>
</organism>
<dbReference type="GO" id="GO:0006955">
    <property type="term" value="P:immune response"/>
    <property type="evidence" value="ECO:0007669"/>
    <property type="project" value="InterPro"/>
</dbReference>
<dbReference type="VEuPathDB" id="VectorBase:BGLAX_037930"/>
<dbReference type="InterPro" id="IPR035897">
    <property type="entry name" value="Toll_tir_struct_dom_sf"/>
</dbReference>
<dbReference type="STRING" id="6526.A0A2C9JTH5"/>
<dbReference type="RefSeq" id="XP_013082305.2">
    <property type="nucleotide sequence ID" value="XM_013226851.2"/>
</dbReference>
<sequence length="851" mass="98320">MKILQIYFNLQLLCLNLVSPSQTSSQTPCTSVDSSWLETQYTRQHCQISGTVVNCSHMSLSQVPDHIPLNVTVLDLSNNRFQEINSSLSKFDKLQELYLANNRIEKLHRESFAGLNGLLILDLQGNMLEMRNETFPPKVFSALKSLQVLKINKNNKNVSIAELSYPDKALSDLENLVDLHMDGLLDKVFGSGFDQMISLRNLTIVGRPTGYCCINSIVRDTFKYLSRLHYLKISYCFINGTLIDQHALKPLRSLQALDLSNSDFIYFRHLGPALALMDSVNLTYLNIQKLMSPYSPCNKVTNLFAKSLPRSLTHITASSNGLALIDPEVFDLLPDNLTYLDLSDNRFTFGYYLKNFSRLTNLETLVLDGAEQSYNLPVWFPQEEQSFAYQDVKVSNPTWERVNLTLPPKLKTVSLSSAGLTYRLSEFHVDPNNALENLKLDGNKIQALKGPITGLHQLKSLSLVDCYIREIHERFFENFASLEFLDLSANTFGRKVLRKGSKPIFSSLKNLRELNLRFVDLITVDKNVFEGLENLEILHLQLNGIYYFEVDVSYLKKLQFVNFSFTELTGLRPQVTNFFDSIAASNNLTLDFSETPIHCYCANLEFISWLSRALQYIRFQRLKWFKCVYEDTTEKYFHDFQDLHQFLGEECTPKVTLFFIVTSATFLLVCIIIALVVYRFRWKLKYFYYSAYLYFKSYKRFHGDDKDFEFDVFVSFANEDERFVLKEILPELTTRGLKVHIHTTNFRAGEYITTNIVNAVQCSRRTLIVVSSNLQKSQWCHFELQMANLESVHTGRPVMVFLLMESLPEDVLSREMLYHIQNNTYLQLPDEVNDARVMDIFWTKLCSDLKD</sequence>
<dbReference type="VEuPathDB" id="VectorBase:BGLB007854"/>
<dbReference type="GO" id="GO:0005886">
    <property type="term" value="C:plasma membrane"/>
    <property type="evidence" value="ECO:0007669"/>
    <property type="project" value="TreeGrafter"/>
</dbReference>
<dbReference type="AlphaFoldDB" id="A0A2C9JTH5"/>
<keyword evidence="4 11" id="KW-0812">Transmembrane</keyword>
<dbReference type="InterPro" id="IPR001611">
    <property type="entry name" value="Leu-rich_rpt"/>
</dbReference>
<dbReference type="Pfam" id="PF00560">
    <property type="entry name" value="LRR_1"/>
    <property type="match status" value="1"/>
</dbReference>
<evidence type="ECO:0000256" key="6">
    <source>
        <dbReference type="ARBA" id="ARBA00022737"/>
    </source>
</evidence>
<feature type="domain" description="TIR" evidence="13">
    <location>
        <begin position="708"/>
        <end position="849"/>
    </location>
</feature>
<accession>A0A2C9JTH5</accession>
<evidence type="ECO:0000256" key="10">
    <source>
        <dbReference type="ARBA" id="ARBA00023180"/>
    </source>
</evidence>
<evidence type="ECO:0000256" key="7">
    <source>
        <dbReference type="ARBA" id="ARBA00022989"/>
    </source>
</evidence>
<keyword evidence="3" id="KW-0433">Leucine-rich repeat</keyword>
<dbReference type="SMART" id="SM00369">
    <property type="entry name" value="LRR_TYP"/>
    <property type="match status" value="5"/>
</dbReference>
<dbReference type="Gene3D" id="3.40.50.10140">
    <property type="entry name" value="Toll/interleukin-1 receptor homology (TIR) domain"/>
    <property type="match status" value="1"/>
</dbReference>
<evidence type="ECO:0000256" key="8">
    <source>
        <dbReference type="ARBA" id="ARBA00023136"/>
    </source>
</evidence>
<evidence type="ECO:0000256" key="12">
    <source>
        <dbReference type="SAM" id="SignalP"/>
    </source>
</evidence>
<evidence type="ECO:0000313" key="15">
    <source>
        <dbReference type="Proteomes" id="UP000076420"/>
    </source>
</evidence>
<evidence type="ECO:0000256" key="4">
    <source>
        <dbReference type="ARBA" id="ARBA00022692"/>
    </source>
</evidence>
<dbReference type="KEGG" id="bgt:106067642"/>
<evidence type="ECO:0000256" key="9">
    <source>
        <dbReference type="ARBA" id="ARBA00023170"/>
    </source>
</evidence>
<dbReference type="SMART" id="SM00255">
    <property type="entry name" value="TIR"/>
    <property type="match status" value="1"/>
</dbReference>
<gene>
    <name evidence="14" type="primary">106067642</name>
</gene>
<evidence type="ECO:0000256" key="1">
    <source>
        <dbReference type="ARBA" id="ARBA00004479"/>
    </source>
</evidence>
<keyword evidence="6" id="KW-0677">Repeat</keyword>
<evidence type="ECO:0000313" key="14">
    <source>
        <dbReference type="EnsemblMetazoa" id="BGLB007854-PB"/>
    </source>
</evidence>
<dbReference type="PROSITE" id="PS51450">
    <property type="entry name" value="LRR"/>
    <property type="match status" value="1"/>
</dbReference>
<dbReference type="PANTHER" id="PTHR24365">
    <property type="entry name" value="TOLL-LIKE RECEPTOR"/>
    <property type="match status" value="1"/>
</dbReference>
<keyword evidence="9" id="KW-0675">Receptor</keyword>
<feature type="transmembrane region" description="Helical" evidence="11">
    <location>
        <begin position="655"/>
        <end position="678"/>
    </location>
</feature>
<evidence type="ECO:0000259" key="13">
    <source>
        <dbReference type="PROSITE" id="PS50104"/>
    </source>
</evidence>
<dbReference type="Gene3D" id="3.80.10.10">
    <property type="entry name" value="Ribonuclease Inhibitor"/>
    <property type="match status" value="4"/>
</dbReference>
<feature type="signal peptide" evidence="12">
    <location>
        <begin position="1"/>
        <end position="25"/>
    </location>
</feature>
<keyword evidence="10" id="KW-0325">Glycoprotein</keyword>
<name>A0A2C9JTH5_BIOGL</name>
<feature type="chain" id="PRO_5014284897" description="TIR domain-containing protein" evidence="12">
    <location>
        <begin position="26"/>
        <end position="851"/>
    </location>
</feature>
<comment type="similarity">
    <text evidence="2">Belongs to the Toll-like receptor family.</text>
</comment>
<dbReference type="PANTHER" id="PTHR24365:SF541">
    <property type="entry name" value="PROTEIN TOLL-RELATED"/>
    <property type="match status" value="1"/>
</dbReference>
<dbReference type="EnsemblMetazoa" id="BGLB007854-RC">
    <property type="protein sequence ID" value="BGLB007854-PC"/>
    <property type="gene ID" value="BGLB007854"/>
</dbReference>
<evidence type="ECO:0000256" key="3">
    <source>
        <dbReference type="ARBA" id="ARBA00022614"/>
    </source>
</evidence>
<dbReference type="GO" id="GO:0004888">
    <property type="term" value="F:transmembrane signaling receptor activity"/>
    <property type="evidence" value="ECO:0007669"/>
    <property type="project" value="InterPro"/>
</dbReference>
<dbReference type="EnsemblMetazoa" id="BGLB007854-RB">
    <property type="protein sequence ID" value="BGLB007854-PB"/>
    <property type="gene ID" value="BGLB007854"/>
</dbReference>
<comment type="subcellular location">
    <subcellularLocation>
        <location evidence="1">Membrane</location>
        <topology evidence="1">Single-pass type I membrane protein</topology>
    </subcellularLocation>
</comment>
<dbReference type="Proteomes" id="UP000076420">
    <property type="component" value="Unassembled WGS sequence"/>
</dbReference>
<dbReference type="GO" id="GO:0002224">
    <property type="term" value="P:toll-like receptor signaling pathway"/>
    <property type="evidence" value="ECO:0007669"/>
    <property type="project" value="InterPro"/>
</dbReference>
<keyword evidence="8 11" id="KW-0472">Membrane</keyword>
<dbReference type="PIRSF" id="PIRSF037595">
    <property type="entry name" value="Toll-like_receptor"/>
    <property type="match status" value="1"/>
</dbReference>
<proteinExistence type="inferred from homology"/>